<evidence type="ECO:0000256" key="3">
    <source>
        <dbReference type="PROSITE-ProRule" id="PRU00023"/>
    </source>
</evidence>
<evidence type="ECO:0000256" key="2">
    <source>
        <dbReference type="ARBA" id="ARBA00023043"/>
    </source>
</evidence>
<dbReference type="Pfam" id="PF12796">
    <property type="entry name" value="Ank_2"/>
    <property type="match status" value="1"/>
</dbReference>
<dbReference type="Proteomes" id="UP001165083">
    <property type="component" value="Unassembled WGS sequence"/>
</dbReference>
<evidence type="ECO:0000313" key="5">
    <source>
        <dbReference type="Proteomes" id="UP001165083"/>
    </source>
</evidence>
<name>A0A9W6YK67_9STRA</name>
<dbReference type="GO" id="GO:0085020">
    <property type="term" value="P:protein K6-linked ubiquitination"/>
    <property type="evidence" value="ECO:0007669"/>
    <property type="project" value="TreeGrafter"/>
</dbReference>
<dbReference type="PROSITE" id="PS50297">
    <property type="entry name" value="ANK_REP_REGION"/>
    <property type="match status" value="2"/>
</dbReference>
<keyword evidence="2 3" id="KW-0040">ANK repeat</keyword>
<evidence type="ECO:0000313" key="4">
    <source>
        <dbReference type="EMBL" id="GMF65284.1"/>
    </source>
</evidence>
<gene>
    <name evidence="4" type="ORF">Plil01_001797200</name>
</gene>
<feature type="repeat" description="ANK" evidence="3">
    <location>
        <begin position="73"/>
        <end position="105"/>
    </location>
</feature>
<dbReference type="EMBL" id="BSXW01012459">
    <property type="protein sequence ID" value="GMF65284.1"/>
    <property type="molecule type" value="Genomic_DNA"/>
</dbReference>
<proteinExistence type="predicted"/>
<dbReference type="SUPFAM" id="SSF48403">
    <property type="entry name" value="Ankyrin repeat"/>
    <property type="match status" value="1"/>
</dbReference>
<dbReference type="InterPro" id="IPR002110">
    <property type="entry name" value="Ankyrin_rpt"/>
</dbReference>
<dbReference type="Pfam" id="PF13637">
    <property type="entry name" value="Ank_4"/>
    <property type="match status" value="1"/>
</dbReference>
<sequence>MDFLSACINGDIMTVKNVLDGGGEIEAKNIDGWTPLITPRGSTALKAAASEGHVLPAKVLLDARASIDVPGNDGYTSLHATIFYGHISMVRLLVKHGANIEMKTSNGTTALGIACERSEVDIARVLLKSGAQVNTFNTDGCSPLIMATSQGNTAILDFLSRTIPISTLRVPKGQQHCELLVNMATWKLYENSLQLDPC</sequence>
<accession>A0A9W6YK67</accession>
<dbReference type="OrthoDB" id="47198at2759"/>
<reference evidence="4" key="1">
    <citation type="submission" date="2023-04" db="EMBL/GenBank/DDBJ databases">
        <title>Phytophthora lilii NBRC 32176.</title>
        <authorList>
            <person name="Ichikawa N."/>
            <person name="Sato H."/>
            <person name="Tonouchi N."/>
        </authorList>
    </citation>
    <scope>NUCLEOTIDE SEQUENCE</scope>
    <source>
        <strain evidence="4">NBRC 32176</strain>
    </source>
</reference>
<dbReference type="GO" id="GO:0004842">
    <property type="term" value="F:ubiquitin-protein transferase activity"/>
    <property type="evidence" value="ECO:0007669"/>
    <property type="project" value="TreeGrafter"/>
</dbReference>
<dbReference type="PANTHER" id="PTHR24171">
    <property type="entry name" value="ANKYRIN REPEAT DOMAIN-CONTAINING PROTEIN 39-RELATED"/>
    <property type="match status" value="1"/>
</dbReference>
<organism evidence="4 5">
    <name type="scientific">Phytophthora lilii</name>
    <dbReference type="NCBI Taxonomy" id="2077276"/>
    <lineage>
        <taxon>Eukaryota</taxon>
        <taxon>Sar</taxon>
        <taxon>Stramenopiles</taxon>
        <taxon>Oomycota</taxon>
        <taxon>Peronosporomycetes</taxon>
        <taxon>Peronosporales</taxon>
        <taxon>Peronosporaceae</taxon>
        <taxon>Phytophthora</taxon>
    </lineage>
</organism>
<dbReference type="PANTHER" id="PTHR24171:SF8">
    <property type="entry name" value="BRCA1-ASSOCIATED RING DOMAIN PROTEIN 1"/>
    <property type="match status" value="1"/>
</dbReference>
<dbReference type="SMART" id="SM00248">
    <property type="entry name" value="ANK"/>
    <property type="match status" value="4"/>
</dbReference>
<keyword evidence="5" id="KW-1185">Reference proteome</keyword>
<protein>
    <submittedName>
        <fullName evidence="4">Unnamed protein product</fullName>
    </submittedName>
</protein>
<feature type="repeat" description="ANK" evidence="3">
    <location>
        <begin position="40"/>
        <end position="72"/>
    </location>
</feature>
<feature type="repeat" description="ANK" evidence="3">
    <location>
        <begin position="106"/>
        <end position="138"/>
    </location>
</feature>
<keyword evidence="1" id="KW-0677">Repeat</keyword>
<comment type="caution">
    <text evidence="4">The sequence shown here is derived from an EMBL/GenBank/DDBJ whole genome shotgun (WGS) entry which is preliminary data.</text>
</comment>
<dbReference type="PROSITE" id="PS50088">
    <property type="entry name" value="ANK_REPEAT"/>
    <property type="match status" value="3"/>
</dbReference>
<evidence type="ECO:0000256" key="1">
    <source>
        <dbReference type="ARBA" id="ARBA00022737"/>
    </source>
</evidence>
<dbReference type="AlphaFoldDB" id="A0A9W6YK67"/>
<dbReference type="InterPro" id="IPR036770">
    <property type="entry name" value="Ankyrin_rpt-contain_sf"/>
</dbReference>
<dbReference type="Gene3D" id="1.25.40.20">
    <property type="entry name" value="Ankyrin repeat-containing domain"/>
    <property type="match status" value="1"/>
</dbReference>